<gene>
    <name evidence="3" type="ORF">SmJEL517_g04739</name>
</gene>
<proteinExistence type="predicted"/>
<dbReference type="OrthoDB" id="338816at2759"/>
<feature type="region of interest" description="Disordered" evidence="1">
    <location>
        <begin position="426"/>
        <end position="490"/>
    </location>
</feature>
<dbReference type="GeneID" id="42005964"/>
<name>A0A507C1W8_9FUNG</name>
<evidence type="ECO:0000313" key="3">
    <source>
        <dbReference type="EMBL" id="TPX32074.1"/>
    </source>
</evidence>
<keyword evidence="4" id="KW-1185">Reference proteome</keyword>
<dbReference type="RefSeq" id="XP_031023348.1">
    <property type="nucleotide sequence ID" value="XM_031170667.1"/>
</dbReference>
<accession>A0A507C1W8</accession>
<dbReference type="GO" id="GO:0005634">
    <property type="term" value="C:nucleus"/>
    <property type="evidence" value="ECO:0007669"/>
    <property type="project" value="InterPro"/>
</dbReference>
<dbReference type="Proteomes" id="UP000319731">
    <property type="component" value="Unassembled WGS sequence"/>
</dbReference>
<sequence length="517" mass="57588">MSKELQDWTLDRLSALLGLPVEELGDMLPSLIQAKTKNQVEDQLFGMLGNSKDVTEFVEEFCHRSFNPTLQSVIKQHDDSNSRIASSPQSYSKSVQKEQQPPLQQQFKNQENVYRKSDNDLVYFAGAKKKPIPKEEQKPEPVASSQQSTPLSRDTIPVATRETAASTTSPNNKKARKGQAKASGMSLTEFDKLTTASGAFAGSKRVQCDCLASKHGLLTNCLNCGRVICNLEGPGECFTCKSLVVSKDQQRQQLAARVIQRRDSVDAVYEISQEQGQREAFDRAERTKERLLEYDRNSTQRTKVHDSASDFDLDAAAQDKWSTPEQRALALRKAQQQKRAEEEKSRRRVMTIDVVNKRVTVMQPTDDELTVEPEAIVSTTSVEKSTLTRQPNGNVDTTLGSGLFINPSLTQRPAYVQVEVPVITHTRKRPPPSVSAEQPIDEFIPGMAPKQPPPRKQSVETKSEATTKQTPPTTTQSVSNSNSKRKPRLQFDFRDDILFLEGAQYDSSSALGDEPAS</sequence>
<dbReference type="GO" id="GO:0008270">
    <property type="term" value="F:zinc ion binding"/>
    <property type="evidence" value="ECO:0007669"/>
    <property type="project" value="InterPro"/>
</dbReference>
<dbReference type="Pfam" id="PF06221">
    <property type="entry name" value="zf-C2HC5"/>
    <property type="match status" value="1"/>
</dbReference>
<evidence type="ECO:0000256" key="1">
    <source>
        <dbReference type="SAM" id="MobiDB-lite"/>
    </source>
</evidence>
<feature type="compositionally biased region" description="Low complexity" evidence="1">
    <location>
        <begin position="466"/>
        <end position="482"/>
    </location>
</feature>
<comment type="caution">
    <text evidence="3">The sequence shown here is derived from an EMBL/GenBank/DDBJ whole genome shotgun (WGS) entry which is preliminary data.</text>
</comment>
<protein>
    <recommendedName>
        <fullName evidence="2">TRIP4/RQT4 C2HC5-type zinc finger domain-containing protein</fullName>
    </recommendedName>
</protein>
<organism evidence="3 4">
    <name type="scientific">Synchytrium microbalum</name>
    <dbReference type="NCBI Taxonomy" id="1806994"/>
    <lineage>
        <taxon>Eukaryota</taxon>
        <taxon>Fungi</taxon>
        <taxon>Fungi incertae sedis</taxon>
        <taxon>Chytridiomycota</taxon>
        <taxon>Chytridiomycota incertae sedis</taxon>
        <taxon>Chytridiomycetes</taxon>
        <taxon>Synchytriales</taxon>
        <taxon>Synchytriaceae</taxon>
        <taxon>Synchytrium</taxon>
    </lineage>
</organism>
<dbReference type="GO" id="GO:0045893">
    <property type="term" value="P:positive regulation of DNA-templated transcription"/>
    <property type="evidence" value="ECO:0007669"/>
    <property type="project" value="TreeGrafter"/>
</dbReference>
<dbReference type="GO" id="GO:0072344">
    <property type="term" value="P:rescue of stalled ribosome"/>
    <property type="evidence" value="ECO:0007669"/>
    <property type="project" value="InterPro"/>
</dbReference>
<dbReference type="AlphaFoldDB" id="A0A507C1W8"/>
<dbReference type="InterPro" id="IPR039128">
    <property type="entry name" value="TRIP4-like"/>
</dbReference>
<feature type="compositionally biased region" description="Polar residues" evidence="1">
    <location>
        <begin position="143"/>
        <end position="152"/>
    </location>
</feature>
<feature type="compositionally biased region" description="Polar residues" evidence="1">
    <location>
        <begin position="163"/>
        <end position="172"/>
    </location>
</feature>
<feature type="region of interest" description="Disordered" evidence="1">
    <location>
        <begin position="130"/>
        <end position="184"/>
    </location>
</feature>
<feature type="domain" description="TRIP4/RQT4 C2HC5-type zinc finger" evidence="2">
    <location>
        <begin position="207"/>
        <end position="251"/>
    </location>
</feature>
<dbReference type="GO" id="GO:0180022">
    <property type="term" value="C:RQC-trigger complex"/>
    <property type="evidence" value="ECO:0007669"/>
    <property type="project" value="InterPro"/>
</dbReference>
<feature type="region of interest" description="Disordered" evidence="1">
    <location>
        <begin position="76"/>
        <end position="112"/>
    </location>
</feature>
<feature type="compositionally biased region" description="Low complexity" evidence="1">
    <location>
        <begin position="97"/>
        <end position="111"/>
    </location>
</feature>
<feature type="compositionally biased region" description="Polar residues" evidence="1">
    <location>
        <begin position="82"/>
        <end position="94"/>
    </location>
</feature>
<dbReference type="PANTHER" id="PTHR12963:SF4">
    <property type="entry name" value="ACTIVATING SIGNAL COINTEGRATOR 1"/>
    <property type="match status" value="1"/>
</dbReference>
<dbReference type="PANTHER" id="PTHR12963">
    <property type="entry name" value="THYROID RECEPTOR INTERACTING PROTEIN RELATED"/>
    <property type="match status" value="1"/>
</dbReference>
<evidence type="ECO:0000313" key="4">
    <source>
        <dbReference type="Proteomes" id="UP000319731"/>
    </source>
</evidence>
<reference evidence="3 4" key="1">
    <citation type="journal article" date="2019" name="Sci. Rep.">
        <title>Comparative genomics of chytrid fungi reveal insights into the obligate biotrophic and pathogenic lifestyle of Synchytrium endobioticum.</title>
        <authorList>
            <person name="van de Vossenberg B.T.L.H."/>
            <person name="Warris S."/>
            <person name="Nguyen H.D.T."/>
            <person name="van Gent-Pelzer M.P.E."/>
            <person name="Joly D.L."/>
            <person name="van de Geest H.C."/>
            <person name="Bonants P.J.M."/>
            <person name="Smith D.S."/>
            <person name="Levesque C.A."/>
            <person name="van der Lee T.A.J."/>
        </authorList>
    </citation>
    <scope>NUCLEOTIDE SEQUENCE [LARGE SCALE GENOMIC DNA]</scope>
    <source>
        <strain evidence="3 4">JEL517</strain>
    </source>
</reference>
<evidence type="ECO:0000259" key="2">
    <source>
        <dbReference type="Pfam" id="PF06221"/>
    </source>
</evidence>
<dbReference type="EMBL" id="QEAO01000035">
    <property type="protein sequence ID" value="TPX32074.1"/>
    <property type="molecule type" value="Genomic_DNA"/>
</dbReference>
<dbReference type="InterPro" id="IPR009349">
    <property type="entry name" value="TRIP4/RQT4_C2HC5_Znf"/>
</dbReference>
<dbReference type="STRING" id="1806994.A0A507C1W8"/>